<feature type="domain" description="DUF4166" evidence="1">
    <location>
        <begin position="20"/>
        <end position="169"/>
    </location>
</feature>
<evidence type="ECO:0000313" key="2">
    <source>
        <dbReference type="EMBL" id="MDY0873513.1"/>
    </source>
</evidence>
<organism evidence="2 3">
    <name type="scientific">Dongia rigui</name>
    <dbReference type="NCBI Taxonomy" id="940149"/>
    <lineage>
        <taxon>Bacteria</taxon>
        <taxon>Pseudomonadati</taxon>
        <taxon>Pseudomonadota</taxon>
        <taxon>Alphaproteobacteria</taxon>
        <taxon>Rhodospirillales</taxon>
        <taxon>Dongiaceae</taxon>
        <taxon>Dongia</taxon>
    </lineage>
</organism>
<proteinExistence type="predicted"/>
<gene>
    <name evidence="2" type="ORF">SMD31_16355</name>
</gene>
<keyword evidence="3" id="KW-1185">Reference proteome</keyword>
<dbReference type="InterPro" id="IPR025311">
    <property type="entry name" value="DUF4166"/>
</dbReference>
<comment type="caution">
    <text evidence="2">The sequence shown here is derived from an EMBL/GenBank/DDBJ whole genome shotgun (WGS) entry which is preliminary data.</text>
</comment>
<reference evidence="2 3" key="1">
    <citation type="journal article" date="2013" name="Antonie Van Leeuwenhoek">
        <title>Dongia rigui sp. nov., isolated from freshwater of a large wetland in Korea.</title>
        <authorList>
            <person name="Baik K.S."/>
            <person name="Hwang Y.M."/>
            <person name="Choi J.S."/>
            <person name="Kwon J."/>
            <person name="Seong C.N."/>
        </authorList>
    </citation>
    <scope>NUCLEOTIDE SEQUENCE [LARGE SCALE GENOMIC DNA]</scope>
    <source>
        <strain evidence="2 3">04SU4-P</strain>
    </source>
</reference>
<evidence type="ECO:0000259" key="1">
    <source>
        <dbReference type="Pfam" id="PF13761"/>
    </source>
</evidence>
<dbReference type="Pfam" id="PF13761">
    <property type="entry name" value="DUF4166"/>
    <property type="match status" value="1"/>
</dbReference>
<sequence>MSLNALQLCLGADFAHLLPVVQQAHLGPIELRGHVSVTRGRGLGALLASVLNMPAANPQCFLIVSGDHLSDRMIWRRSFDGKKLESNFLLDGGHLIEMMGRLKLRLKPRVNAGRLHYELRSAYFGRIPLPRCLMPTLVAWEGEAEGFYEFEVEIRLPLIGRLVRYAGKLTLVSA</sequence>
<accession>A0ABU5E3M9</accession>
<dbReference type="RefSeq" id="WP_320501987.1">
    <property type="nucleotide sequence ID" value="NZ_JAXCLX010000003.1"/>
</dbReference>
<evidence type="ECO:0000313" key="3">
    <source>
        <dbReference type="Proteomes" id="UP001271769"/>
    </source>
</evidence>
<name>A0ABU5E3M9_9PROT</name>
<dbReference type="EMBL" id="JAXCLX010000003">
    <property type="protein sequence ID" value="MDY0873513.1"/>
    <property type="molecule type" value="Genomic_DNA"/>
</dbReference>
<dbReference type="Proteomes" id="UP001271769">
    <property type="component" value="Unassembled WGS sequence"/>
</dbReference>
<protein>
    <submittedName>
        <fullName evidence="2">DUF4166 domain-containing protein</fullName>
    </submittedName>
</protein>